<keyword evidence="4" id="KW-0547">Nucleotide-binding</keyword>
<evidence type="ECO:0000256" key="6">
    <source>
        <dbReference type="ARBA" id="ARBA00022840"/>
    </source>
</evidence>
<reference evidence="11 12" key="1">
    <citation type="submission" date="2016-09" db="EMBL/GenBank/DDBJ databases">
        <title>Extensive genetic diversity and differential bi-allelic expression allows diatom success in the polar Southern Ocean.</title>
        <authorList>
            <consortium name="DOE Joint Genome Institute"/>
            <person name="Mock T."/>
            <person name="Otillar R.P."/>
            <person name="Strauss J."/>
            <person name="Dupont C."/>
            <person name="Frickenhaus S."/>
            <person name="Maumus F."/>
            <person name="Mcmullan M."/>
            <person name="Sanges R."/>
            <person name="Schmutz J."/>
            <person name="Toseland A."/>
            <person name="Valas R."/>
            <person name="Veluchamy A."/>
            <person name="Ward B.J."/>
            <person name="Allen A."/>
            <person name="Barry K."/>
            <person name="Falciatore A."/>
            <person name="Ferrante M."/>
            <person name="Fortunato A.E."/>
            <person name="Gloeckner G."/>
            <person name="Gruber A."/>
            <person name="Hipkin R."/>
            <person name="Janech M."/>
            <person name="Kroth P."/>
            <person name="Leese F."/>
            <person name="Lindquist E."/>
            <person name="Lyon B.R."/>
            <person name="Martin J."/>
            <person name="Mayer C."/>
            <person name="Parker M."/>
            <person name="Quesneville H."/>
            <person name="Raymond J."/>
            <person name="Uhlig C."/>
            <person name="Valentin K.U."/>
            <person name="Worden A.Z."/>
            <person name="Armbrust E.V."/>
            <person name="Bowler C."/>
            <person name="Green B."/>
            <person name="Moulton V."/>
            <person name="Van Oosterhout C."/>
            <person name="Grigoriev I."/>
        </authorList>
    </citation>
    <scope>NUCLEOTIDE SEQUENCE [LARGE SCALE GENOMIC DNA]</scope>
    <source>
        <strain evidence="11 12">CCMP1102</strain>
    </source>
</reference>
<name>A0A1E7ETZ4_9STRA</name>
<dbReference type="Gene3D" id="1.10.510.10">
    <property type="entry name" value="Transferase(Phosphotransferase) domain 1"/>
    <property type="match status" value="1"/>
</dbReference>
<dbReference type="CDD" id="cd05117">
    <property type="entry name" value="STKc_CAMK"/>
    <property type="match status" value="1"/>
</dbReference>
<evidence type="ECO:0000313" key="11">
    <source>
        <dbReference type="EMBL" id="OEU09336.1"/>
    </source>
</evidence>
<comment type="cofactor">
    <cofactor evidence="1">
        <name>Mg(2+)</name>
        <dbReference type="ChEBI" id="CHEBI:18420"/>
    </cofactor>
</comment>
<dbReference type="Gene3D" id="3.30.200.20">
    <property type="entry name" value="Phosphorylase Kinase, domain 1"/>
    <property type="match status" value="1"/>
</dbReference>
<feature type="domain" description="EF-hand" evidence="10">
    <location>
        <begin position="413"/>
        <end position="448"/>
    </location>
</feature>
<dbReference type="GO" id="GO:0005509">
    <property type="term" value="F:calcium ion binding"/>
    <property type="evidence" value="ECO:0007669"/>
    <property type="project" value="InterPro"/>
</dbReference>
<keyword evidence="6" id="KW-0067">ATP-binding</keyword>
<evidence type="ECO:0000256" key="2">
    <source>
        <dbReference type="ARBA" id="ARBA00022527"/>
    </source>
</evidence>
<dbReference type="InterPro" id="IPR002048">
    <property type="entry name" value="EF_hand_dom"/>
</dbReference>
<evidence type="ECO:0000313" key="12">
    <source>
        <dbReference type="Proteomes" id="UP000095751"/>
    </source>
</evidence>
<dbReference type="InterPro" id="IPR000719">
    <property type="entry name" value="Prot_kinase_dom"/>
</dbReference>
<dbReference type="KEGG" id="fcy:FRACYDRAFT_228913"/>
<dbReference type="InterPro" id="IPR050205">
    <property type="entry name" value="CDPK_Ser/Thr_kinases"/>
</dbReference>
<dbReference type="PROSITE" id="PS50011">
    <property type="entry name" value="PROTEIN_KINASE_DOM"/>
    <property type="match status" value="1"/>
</dbReference>
<keyword evidence="2" id="KW-0723">Serine/threonine-protein kinase</keyword>
<keyword evidence="5 11" id="KW-0418">Kinase</keyword>
<dbReference type="GO" id="GO:0005524">
    <property type="term" value="F:ATP binding"/>
    <property type="evidence" value="ECO:0007669"/>
    <property type="project" value="UniProtKB-KW"/>
</dbReference>
<sequence>MGSCQSSSAAAVDERMERMDAAAMKRDEEKYCYNDDNGKNGTNGNNNANNDSSTRNPSISSQSSRHEKVLEWKDKLHDEGHLAQSVVHIETSLTKRVEDIYDGIHDGPILGSGAAGIVRKCKHRETGFEFAVKCLNVGIIEDNKIIETLREEIFIMCQADHPDIIRLEEVYESPTQIYLIENLLTGGDMFDRLEEQTDYRYTEIQCAKIVKQMMNSIRYLHSKKVIHRDLKLENFLFDDEESDNIRLIDFGLSKHFNHDGYKHCDVVGTPYTIAPEMIKGEYDEKVDVWALGVITYLLLSGDPPFGGMDGEALVTVRQNILECNLVFEPTDIWDNVSDTAKNFISRLLTEDPTKRPSAAEAQKDEWLTVSANMDPTQSEPFNAKLINNLVAFKDYSNLHKILLEVVSFTLTPVQIKGLRHEFEKIDRDGRGEITLDDLKEVLLNRVEASPLVSLTTEEEVEAIFDSLRLKKTETTIRWHEFIAAGLSRADYDNRNLRLAFNRFDKDGKG</sequence>
<keyword evidence="3" id="KW-0808">Transferase</keyword>
<dbReference type="PROSITE" id="PS50222">
    <property type="entry name" value="EF_HAND_2"/>
    <property type="match status" value="2"/>
</dbReference>
<protein>
    <submittedName>
        <fullName evidence="11">Pkinase-domain-containing protein</fullName>
    </submittedName>
</protein>
<keyword evidence="12" id="KW-1185">Reference proteome</keyword>
<dbReference type="Proteomes" id="UP000095751">
    <property type="component" value="Unassembled WGS sequence"/>
</dbReference>
<dbReference type="SUPFAM" id="SSF47473">
    <property type="entry name" value="EF-hand"/>
    <property type="match status" value="1"/>
</dbReference>
<organism evidence="11 12">
    <name type="scientific">Fragilariopsis cylindrus CCMP1102</name>
    <dbReference type="NCBI Taxonomy" id="635003"/>
    <lineage>
        <taxon>Eukaryota</taxon>
        <taxon>Sar</taxon>
        <taxon>Stramenopiles</taxon>
        <taxon>Ochrophyta</taxon>
        <taxon>Bacillariophyta</taxon>
        <taxon>Bacillariophyceae</taxon>
        <taxon>Bacillariophycidae</taxon>
        <taxon>Bacillariales</taxon>
        <taxon>Bacillariaceae</taxon>
        <taxon>Fragilariopsis</taxon>
    </lineage>
</organism>
<dbReference type="Gene3D" id="1.10.238.10">
    <property type="entry name" value="EF-hand"/>
    <property type="match status" value="2"/>
</dbReference>
<dbReference type="PROSITE" id="PS00108">
    <property type="entry name" value="PROTEIN_KINASE_ST"/>
    <property type="match status" value="1"/>
</dbReference>
<feature type="compositionally biased region" description="Polar residues" evidence="8">
    <location>
        <begin position="52"/>
        <end position="63"/>
    </location>
</feature>
<feature type="compositionally biased region" description="Basic and acidic residues" evidence="8">
    <location>
        <begin position="12"/>
        <end position="38"/>
    </location>
</feature>
<dbReference type="OrthoDB" id="40902at2759"/>
<dbReference type="SMART" id="SM00220">
    <property type="entry name" value="S_TKc"/>
    <property type="match status" value="1"/>
</dbReference>
<dbReference type="InterPro" id="IPR011992">
    <property type="entry name" value="EF-hand-dom_pair"/>
</dbReference>
<feature type="domain" description="EF-hand" evidence="10">
    <location>
        <begin position="491"/>
        <end position="509"/>
    </location>
</feature>
<feature type="domain" description="Protein kinase" evidence="9">
    <location>
        <begin position="104"/>
        <end position="367"/>
    </location>
</feature>
<dbReference type="GO" id="GO:0004674">
    <property type="term" value="F:protein serine/threonine kinase activity"/>
    <property type="evidence" value="ECO:0007669"/>
    <property type="project" value="UniProtKB-KW"/>
</dbReference>
<dbReference type="AlphaFoldDB" id="A0A1E7ETZ4"/>
<dbReference type="InterPro" id="IPR008271">
    <property type="entry name" value="Ser/Thr_kinase_AS"/>
</dbReference>
<comment type="similarity">
    <text evidence="7">Belongs to the protein kinase superfamily. Ser/Thr protein kinase family. CDPK subfamily.</text>
</comment>
<gene>
    <name evidence="11" type="ORF">FRACYDRAFT_228913</name>
</gene>
<feature type="compositionally biased region" description="Low complexity" evidence="8">
    <location>
        <begin position="39"/>
        <end position="51"/>
    </location>
</feature>
<dbReference type="PANTHER" id="PTHR24349">
    <property type="entry name" value="SERINE/THREONINE-PROTEIN KINASE"/>
    <property type="match status" value="1"/>
</dbReference>
<evidence type="ECO:0000256" key="8">
    <source>
        <dbReference type="SAM" id="MobiDB-lite"/>
    </source>
</evidence>
<evidence type="ECO:0000259" key="10">
    <source>
        <dbReference type="PROSITE" id="PS50222"/>
    </source>
</evidence>
<evidence type="ECO:0000256" key="7">
    <source>
        <dbReference type="ARBA" id="ARBA00024334"/>
    </source>
</evidence>
<accession>A0A1E7ETZ4</accession>
<proteinExistence type="inferred from homology"/>
<dbReference type="InParanoid" id="A0A1E7ETZ4"/>
<dbReference type="Pfam" id="PF00069">
    <property type="entry name" value="Pkinase"/>
    <property type="match status" value="1"/>
</dbReference>
<evidence type="ECO:0000259" key="9">
    <source>
        <dbReference type="PROSITE" id="PS50011"/>
    </source>
</evidence>
<evidence type="ECO:0000256" key="3">
    <source>
        <dbReference type="ARBA" id="ARBA00022679"/>
    </source>
</evidence>
<feature type="region of interest" description="Disordered" evidence="8">
    <location>
        <begin position="1"/>
        <end position="68"/>
    </location>
</feature>
<dbReference type="SUPFAM" id="SSF56112">
    <property type="entry name" value="Protein kinase-like (PK-like)"/>
    <property type="match status" value="1"/>
</dbReference>
<evidence type="ECO:0000256" key="1">
    <source>
        <dbReference type="ARBA" id="ARBA00001946"/>
    </source>
</evidence>
<evidence type="ECO:0000256" key="4">
    <source>
        <dbReference type="ARBA" id="ARBA00022741"/>
    </source>
</evidence>
<dbReference type="EMBL" id="KV784376">
    <property type="protein sequence ID" value="OEU09336.1"/>
    <property type="molecule type" value="Genomic_DNA"/>
</dbReference>
<dbReference type="InterPro" id="IPR011009">
    <property type="entry name" value="Kinase-like_dom_sf"/>
</dbReference>
<evidence type="ECO:0000256" key="5">
    <source>
        <dbReference type="ARBA" id="ARBA00022777"/>
    </source>
</evidence>